<dbReference type="InterPro" id="IPR007820">
    <property type="entry name" value="AbrB_fam"/>
</dbReference>
<dbReference type="PIRSF" id="PIRSF038991">
    <property type="entry name" value="Protein_AbrB"/>
    <property type="match status" value="1"/>
</dbReference>
<keyword evidence="1" id="KW-0645">Protease</keyword>
<dbReference type="Pfam" id="PF05145">
    <property type="entry name" value="AbrB"/>
    <property type="match status" value="1"/>
</dbReference>
<keyword evidence="2" id="KW-1185">Reference proteome</keyword>
<keyword evidence="1" id="KW-0031">Aminopeptidase</keyword>
<dbReference type="GO" id="GO:0004177">
    <property type="term" value="F:aminopeptidase activity"/>
    <property type="evidence" value="ECO:0007669"/>
    <property type="project" value="UniProtKB-KW"/>
</dbReference>
<dbReference type="GO" id="GO:0010468">
    <property type="term" value="P:regulation of gene expression"/>
    <property type="evidence" value="ECO:0007669"/>
    <property type="project" value="InterPro"/>
</dbReference>
<dbReference type="Proteomes" id="UP000187266">
    <property type="component" value="Chromosome"/>
</dbReference>
<name>A0A1U7DFI6_9RHOB</name>
<organism evidence="1 2">
    <name type="scientific">Brevirhabdus pacifica</name>
    <dbReference type="NCBI Taxonomy" id="1267768"/>
    <lineage>
        <taxon>Bacteria</taxon>
        <taxon>Pseudomonadati</taxon>
        <taxon>Pseudomonadota</taxon>
        <taxon>Alphaproteobacteria</taxon>
        <taxon>Rhodobacterales</taxon>
        <taxon>Paracoccaceae</taxon>
        <taxon>Brevirhabdus</taxon>
    </lineage>
</organism>
<sequence>MPSQPEPRVTVPTWLPRLNAFVIASAGAALFSLLGLPLPFLFGPMCACLFAALAGVPMRGLGQVSVAARTILGVAVGASLTVAVVMQLPRMLPTLALIPVYIAVIAAVGVPFFTRLCGFDRVTAFYAAMPGGLQDMVIFGQEAGGNVRSLSLVHATRVLIIISLVPLLLNTMFDRSLDQPIGAPAAQIPLWDLVLMTLAALAGWKIGERLGLFGASILGPMFATAALALTGLITHRPPAEAILAAQFFIGTGIGVHYVGVTFDELRRVVLSAVAFVAVLALLAAAFTEALVLLELAPAVDIFLAYAPGGQAEMTVLAIVAGADLGFVIVHHLARIVLVIIGAPLVARVVLRRRPNDASRR</sequence>
<proteinExistence type="predicted"/>
<reference evidence="1 2" key="1">
    <citation type="submission" date="2017-01" db="EMBL/GenBank/DDBJ databases">
        <title>Genomic analysis of Xuhuaishuia manganoxidans DY6-4.</title>
        <authorList>
            <person name="Wang X."/>
        </authorList>
    </citation>
    <scope>NUCLEOTIDE SEQUENCE [LARGE SCALE GENOMIC DNA]</scope>
    <source>
        <strain evidence="1 2">DY6-4</strain>
    </source>
</reference>
<gene>
    <name evidence="1" type="ORF">BV394_02600</name>
</gene>
<dbReference type="GO" id="GO:0016020">
    <property type="term" value="C:membrane"/>
    <property type="evidence" value="ECO:0007669"/>
    <property type="project" value="InterPro"/>
</dbReference>
<accession>A0A1U7DFI6</accession>
<dbReference type="EMBL" id="CP019124">
    <property type="protein sequence ID" value="APX88757.1"/>
    <property type="molecule type" value="Genomic_DNA"/>
</dbReference>
<dbReference type="AlphaFoldDB" id="A0A1U7DFI6"/>
<protein>
    <submittedName>
        <fullName evidence="1">Aminopeptidase</fullName>
    </submittedName>
</protein>
<evidence type="ECO:0000313" key="2">
    <source>
        <dbReference type="Proteomes" id="UP000187266"/>
    </source>
</evidence>
<keyword evidence="1" id="KW-0378">Hydrolase</keyword>
<evidence type="ECO:0000313" key="1">
    <source>
        <dbReference type="EMBL" id="APX88757.1"/>
    </source>
</evidence>
<dbReference type="PANTHER" id="PTHR38457:SF1">
    <property type="entry name" value="REGULATOR ABRB-RELATED"/>
    <property type="match status" value="1"/>
</dbReference>
<dbReference type="STRING" id="1267768.BV394_02600"/>
<dbReference type="PANTHER" id="PTHR38457">
    <property type="entry name" value="REGULATOR ABRB-RELATED"/>
    <property type="match status" value="1"/>
</dbReference>